<dbReference type="PANTHER" id="PTHR47989">
    <property type="entry name" value="OS01G0750732 PROTEIN"/>
    <property type="match status" value="1"/>
</dbReference>
<dbReference type="GO" id="GO:0005524">
    <property type="term" value="F:ATP binding"/>
    <property type="evidence" value="ECO:0007669"/>
    <property type="project" value="UniProtKB-UniRule"/>
</dbReference>
<reference evidence="16" key="1">
    <citation type="journal article" date="1996" name="J. Biol. Chem.">
        <title>Novel type of receptor-like protein kinase from a higher plant (Catharanthus roseus). cDNA, gene, intramolecular autophosphorylation, and identification of a threonine important for auto- and substrate phosphorylation.</title>
        <authorList>
            <person name="Schulze-Muth P."/>
            <person name="Irmler S."/>
            <person name="Schroder G."/>
            <person name="Schroder J."/>
        </authorList>
    </citation>
    <scope>NUCLEOTIDE SEQUENCE</scope>
</reference>
<evidence type="ECO:0000256" key="12">
    <source>
        <dbReference type="PROSITE-ProRule" id="PRU10141"/>
    </source>
</evidence>
<evidence type="ECO:0000256" key="1">
    <source>
        <dbReference type="ARBA" id="ARBA00004479"/>
    </source>
</evidence>
<keyword evidence="16" id="KW-0675">Receptor</keyword>
<dbReference type="PROSITE" id="PS50011">
    <property type="entry name" value="PROTEIN_KINASE_DOM"/>
    <property type="match status" value="1"/>
</dbReference>
<keyword evidence="8 12" id="KW-0067">ATP-binding</keyword>
<organism evidence="16">
    <name type="scientific">Catharanthus roseus</name>
    <name type="common">Madagascar periwinkle</name>
    <name type="synonym">Vinca rosea</name>
    <dbReference type="NCBI Taxonomy" id="4058"/>
    <lineage>
        <taxon>Eukaryota</taxon>
        <taxon>Viridiplantae</taxon>
        <taxon>Streptophyta</taxon>
        <taxon>Embryophyta</taxon>
        <taxon>Tracheophyta</taxon>
        <taxon>Spermatophyta</taxon>
        <taxon>Magnoliopsida</taxon>
        <taxon>eudicotyledons</taxon>
        <taxon>Gunneridae</taxon>
        <taxon>Pentapetalae</taxon>
        <taxon>asterids</taxon>
        <taxon>lamiids</taxon>
        <taxon>Gentianales</taxon>
        <taxon>Apocynaceae</taxon>
        <taxon>Rauvolfioideae</taxon>
        <taxon>Vinceae</taxon>
        <taxon>Catharanthinae</taxon>
        <taxon>Catharanthus</taxon>
    </lineage>
</organism>
<dbReference type="SUPFAM" id="SSF56112">
    <property type="entry name" value="Protein kinase-like (PK-like)"/>
    <property type="match status" value="1"/>
</dbReference>
<name>Q96387_CATRO</name>
<dbReference type="Gene3D" id="3.30.200.20">
    <property type="entry name" value="Phosphorylase Kinase, domain 1"/>
    <property type="match status" value="1"/>
</dbReference>
<feature type="chain" id="PRO_5004321445" evidence="14">
    <location>
        <begin position="23"/>
        <end position="803"/>
    </location>
</feature>
<dbReference type="Pfam" id="PF07714">
    <property type="entry name" value="PK_Tyr_Ser-Thr"/>
    <property type="match status" value="1"/>
</dbReference>
<dbReference type="Gene3D" id="1.10.510.10">
    <property type="entry name" value="Transferase(Phosphotransferase) domain 1"/>
    <property type="match status" value="1"/>
</dbReference>
<evidence type="ECO:0000256" key="5">
    <source>
        <dbReference type="ARBA" id="ARBA00022729"/>
    </source>
</evidence>
<keyword evidence="3" id="KW-0808">Transferase</keyword>
<keyword evidence="5 14" id="KW-0732">Signal</keyword>
<evidence type="ECO:0000256" key="13">
    <source>
        <dbReference type="SAM" id="Phobius"/>
    </source>
</evidence>
<sequence>MRILIQEMLIRTLFFFYLIISSLEFTPENNYLINCGSFNDTSIDDRIFLADNLNSTVLSTPETIFANSSNSNSVLDLYKSARIFNGSSQYNFSINKKGWHWIRLHFFPFPISNEKFNLSSAKFSVFAQNFTLLKDFQPLNNVPVVKEFSLNVNSNNLLLKFTPSRNSLAFLNGLEVISLPDELIPFSIGNQNLEKNALETVVRVNMGNVTVSSKDDPLGRIWLSDYNYLSNVNLVVFVSNIHLVNYTKGEEKVSENIGPSSVYGTGTKLHSVFDPNTQINATWLFNVDSGFGYFIRFHFCNLLNPIPNNNFFFNVFLNSEFVVKDLNLSTSGAPMYKDVVVVTNVVPQIRISVGPSNVRNSYPDGILNGLEIMKISTSDGSLAAVDADFPSSSSSSKLKVWIIVSLAIGISLILVVFTVVFLFRRRKRHVMIHSTPDHLTEEDDSNSSIFSRSKIGYRFPLAVVQEATDNFSENRVIGIGGFGKVYKGVFKDGTKVAVKRGISCSSSKQGLSEFRTEVELLSQFRHRHLVSLIGYCDEKNEMIIIYEFMENGTLRDHLYGSDKPKLNWRKRVEICIGSAKGLHYLHTGTMKRIIHRDVKSANILLDENLMAKVADFGVSKTGPDHFDQTHVSTAVKGSFGYLDPEYLTMQKLTEKSDVYSFGVVMLEILTGRPVIDPSKPREMVNLVEWAMKCSRKGEEIVDSDIVNEVRPESLIKFQETAEKCLAERGVDRPTMGDVLWNLECALQLQGKQKENEQPEEMRDVSATEISLGSMADLAAVSMSKVFSELVKAQGTRSEFGSAP</sequence>
<keyword evidence="7 16" id="KW-0418">Kinase</keyword>
<dbReference type="FunFam" id="1.10.510.10:FF:000252">
    <property type="entry name" value="Receptor-like protein kinase FERONIA"/>
    <property type="match status" value="1"/>
</dbReference>
<dbReference type="EMBL" id="Z73295">
    <property type="protein sequence ID" value="CAA97692.1"/>
    <property type="molecule type" value="mRNA"/>
</dbReference>
<dbReference type="AlphaFoldDB" id="Q96387"/>
<keyword evidence="10 13" id="KW-0472">Membrane</keyword>
<evidence type="ECO:0000256" key="4">
    <source>
        <dbReference type="ARBA" id="ARBA00022692"/>
    </source>
</evidence>
<dbReference type="InterPro" id="IPR017441">
    <property type="entry name" value="Protein_kinase_ATP_BS"/>
</dbReference>
<dbReference type="FunFam" id="2.60.120.430:FF:000005">
    <property type="entry name" value="Putative receptor-like protein kinase"/>
    <property type="match status" value="1"/>
</dbReference>
<dbReference type="InterPro" id="IPR001245">
    <property type="entry name" value="Ser-Thr/Tyr_kinase_cat_dom"/>
</dbReference>
<feature type="signal peptide" evidence="14">
    <location>
        <begin position="1"/>
        <end position="22"/>
    </location>
</feature>
<evidence type="ECO:0000256" key="10">
    <source>
        <dbReference type="ARBA" id="ARBA00023136"/>
    </source>
</evidence>
<evidence type="ECO:0000256" key="8">
    <source>
        <dbReference type="ARBA" id="ARBA00022840"/>
    </source>
</evidence>
<dbReference type="PROSITE" id="PS00108">
    <property type="entry name" value="PROTEIN_KINASE_ST"/>
    <property type="match status" value="1"/>
</dbReference>
<keyword evidence="9 13" id="KW-1133">Transmembrane helix</keyword>
<dbReference type="SMART" id="SM00220">
    <property type="entry name" value="S_TKc"/>
    <property type="match status" value="1"/>
</dbReference>
<keyword evidence="11" id="KW-0325">Glycoprotein</keyword>
<feature type="domain" description="Protein kinase" evidence="15">
    <location>
        <begin position="471"/>
        <end position="746"/>
    </location>
</feature>
<feature type="transmembrane region" description="Helical" evidence="13">
    <location>
        <begin position="400"/>
        <end position="423"/>
    </location>
</feature>
<dbReference type="FunFam" id="3.30.200.20:FF:000039">
    <property type="entry name" value="receptor-like protein kinase FERONIA"/>
    <property type="match status" value="1"/>
</dbReference>
<keyword evidence="4 13" id="KW-0812">Transmembrane</keyword>
<evidence type="ECO:0000256" key="14">
    <source>
        <dbReference type="SAM" id="SignalP"/>
    </source>
</evidence>
<dbReference type="CDD" id="cd14066">
    <property type="entry name" value="STKc_IRAK"/>
    <property type="match status" value="1"/>
</dbReference>
<dbReference type="PIR" id="T10060">
    <property type="entry name" value="T10060"/>
</dbReference>
<protein>
    <submittedName>
        <fullName evidence="16">Receptor-like protein kinase</fullName>
    </submittedName>
</protein>
<dbReference type="Gene3D" id="2.60.120.430">
    <property type="entry name" value="Galactose-binding lectin"/>
    <property type="match status" value="2"/>
</dbReference>
<dbReference type="PANTHER" id="PTHR47989:SF62">
    <property type="entry name" value="OS05G0423500 PROTEIN"/>
    <property type="match status" value="1"/>
</dbReference>
<evidence type="ECO:0000256" key="11">
    <source>
        <dbReference type="ARBA" id="ARBA00023180"/>
    </source>
</evidence>
<evidence type="ECO:0000259" key="15">
    <source>
        <dbReference type="PROSITE" id="PS50011"/>
    </source>
</evidence>
<feature type="binding site" evidence="12">
    <location>
        <position position="499"/>
    </location>
    <ligand>
        <name>ATP</name>
        <dbReference type="ChEBI" id="CHEBI:30616"/>
    </ligand>
</feature>
<keyword evidence="6 12" id="KW-0547">Nucleotide-binding</keyword>
<dbReference type="PROSITE" id="PS00107">
    <property type="entry name" value="PROTEIN_KINASE_ATP"/>
    <property type="match status" value="1"/>
</dbReference>
<evidence type="ECO:0000256" key="6">
    <source>
        <dbReference type="ARBA" id="ARBA00022741"/>
    </source>
</evidence>
<dbReference type="InterPro" id="IPR024788">
    <property type="entry name" value="Malectin-like_Carb-bd_dom"/>
</dbReference>
<evidence type="ECO:0000256" key="9">
    <source>
        <dbReference type="ARBA" id="ARBA00022989"/>
    </source>
</evidence>
<proteinExistence type="evidence at transcript level"/>
<dbReference type="GO" id="GO:0016020">
    <property type="term" value="C:membrane"/>
    <property type="evidence" value="ECO:0007669"/>
    <property type="project" value="UniProtKB-SubCell"/>
</dbReference>
<dbReference type="Pfam" id="PF12819">
    <property type="entry name" value="Malectin_like"/>
    <property type="match status" value="1"/>
</dbReference>
<dbReference type="InterPro" id="IPR000719">
    <property type="entry name" value="Prot_kinase_dom"/>
</dbReference>
<evidence type="ECO:0000256" key="2">
    <source>
        <dbReference type="ARBA" id="ARBA00022527"/>
    </source>
</evidence>
<accession>Q96387</accession>
<comment type="subcellular location">
    <subcellularLocation>
        <location evidence="1">Membrane</location>
        <topology evidence="1">Single-pass type I membrane protein</topology>
    </subcellularLocation>
</comment>
<dbReference type="InterPro" id="IPR008271">
    <property type="entry name" value="Ser/Thr_kinase_AS"/>
</dbReference>
<evidence type="ECO:0000256" key="7">
    <source>
        <dbReference type="ARBA" id="ARBA00022777"/>
    </source>
</evidence>
<evidence type="ECO:0000256" key="3">
    <source>
        <dbReference type="ARBA" id="ARBA00022679"/>
    </source>
</evidence>
<evidence type="ECO:0000313" key="16">
    <source>
        <dbReference type="EMBL" id="CAA97692.1"/>
    </source>
</evidence>
<keyword evidence="2" id="KW-0723">Serine/threonine-protein kinase</keyword>
<dbReference type="GO" id="GO:0004674">
    <property type="term" value="F:protein serine/threonine kinase activity"/>
    <property type="evidence" value="ECO:0007669"/>
    <property type="project" value="UniProtKB-KW"/>
</dbReference>
<dbReference type="InterPro" id="IPR011009">
    <property type="entry name" value="Kinase-like_dom_sf"/>
</dbReference>